<organism evidence="4 5">
    <name type="scientific">Pelovirga terrestris</name>
    <dbReference type="NCBI Taxonomy" id="2771352"/>
    <lineage>
        <taxon>Bacteria</taxon>
        <taxon>Pseudomonadati</taxon>
        <taxon>Thermodesulfobacteriota</taxon>
        <taxon>Desulfuromonadia</taxon>
        <taxon>Geobacterales</taxon>
        <taxon>Geobacteraceae</taxon>
        <taxon>Pelovirga</taxon>
    </lineage>
</organism>
<dbReference type="PANTHER" id="PTHR33755:SF9">
    <property type="entry name" value="TOXIN PARE1"/>
    <property type="match status" value="1"/>
</dbReference>
<dbReference type="AlphaFoldDB" id="A0A8J6UR96"/>
<dbReference type="RefSeq" id="WP_191155916.1">
    <property type="nucleotide sequence ID" value="NZ_JACWUN010000010.1"/>
</dbReference>
<dbReference type="Proteomes" id="UP000632828">
    <property type="component" value="Unassembled WGS sequence"/>
</dbReference>
<dbReference type="InterPro" id="IPR007712">
    <property type="entry name" value="RelE/ParE_toxin"/>
</dbReference>
<reference evidence="4" key="1">
    <citation type="submission" date="2020-09" db="EMBL/GenBank/DDBJ databases">
        <title>Pelobacter alkaliphilus sp. nov., a novel anaerobic arsenate-reducing bacterium from terrestrial mud volcano.</title>
        <authorList>
            <person name="Khomyakova M.A."/>
            <person name="Merkel A.Y."/>
            <person name="Slobodkin A.I."/>
        </authorList>
    </citation>
    <scope>NUCLEOTIDE SEQUENCE</scope>
    <source>
        <strain evidence="4">M08fum</strain>
    </source>
</reference>
<evidence type="ECO:0000256" key="2">
    <source>
        <dbReference type="ARBA" id="ARBA00022649"/>
    </source>
</evidence>
<dbReference type="Gene3D" id="3.30.2310.20">
    <property type="entry name" value="RelE-like"/>
    <property type="match status" value="1"/>
</dbReference>
<evidence type="ECO:0000256" key="3">
    <source>
        <dbReference type="PIRNR" id="PIRNR029218"/>
    </source>
</evidence>
<dbReference type="InterPro" id="IPR051803">
    <property type="entry name" value="TA_system_RelE-like_toxin"/>
</dbReference>
<dbReference type="PANTHER" id="PTHR33755">
    <property type="entry name" value="TOXIN PARE1-RELATED"/>
    <property type="match status" value="1"/>
</dbReference>
<sequence>MSRVILSPRAKLDLSEIWDYTFSQWNVEQAEKYVRELWSAMENAASDPTKSVDIGDVRRGYRKSRAGSHVIFFKFTDDGIDVIRILHQRMDFERYL</sequence>
<protein>
    <recommendedName>
        <fullName evidence="3">Toxin</fullName>
    </recommendedName>
</protein>
<dbReference type="InterPro" id="IPR035093">
    <property type="entry name" value="RelE/ParE_toxin_dom_sf"/>
</dbReference>
<comment type="similarity">
    <text evidence="1 3">Belongs to the RelE toxin family.</text>
</comment>
<evidence type="ECO:0000256" key="1">
    <source>
        <dbReference type="ARBA" id="ARBA00006226"/>
    </source>
</evidence>
<evidence type="ECO:0000313" key="4">
    <source>
        <dbReference type="EMBL" id="MBD1400891.1"/>
    </source>
</evidence>
<keyword evidence="5" id="KW-1185">Reference proteome</keyword>
<dbReference type="InterPro" id="IPR028344">
    <property type="entry name" value="ParE1/4"/>
</dbReference>
<dbReference type="EMBL" id="JACWUN010000010">
    <property type="protein sequence ID" value="MBD1400891.1"/>
    <property type="molecule type" value="Genomic_DNA"/>
</dbReference>
<dbReference type="Pfam" id="PF05016">
    <property type="entry name" value="ParE_toxin"/>
    <property type="match status" value="1"/>
</dbReference>
<dbReference type="PIRSF" id="PIRSF029218">
    <property type="entry name" value="ParE"/>
    <property type="match status" value="1"/>
</dbReference>
<keyword evidence="2" id="KW-1277">Toxin-antitoxin system</keyword>
<gene>
    <name evidence="4" type="ORF">ICT70_09425</name>
</gene>
<comment type="caution">
    <text evidence="4">The sequence shown here is derived from an EMBL/GenBank/DDBJ whole genome shotgun (WGS) entry which is preliminary data.</text>
</comment>
<evidence type="ECO:0000313" key="5">
    <source>
        <dbReference type="Proteomes" id="UP000632828"/>
    </source>
</evidence>
<proteinExistence type="inferred from homology"/>
<name>A0A8J6UR96_9BACT</name>
<accession>A0A8J6UR96</accession>